<keyword evidence="6" id="KW-1185">Reference proteome</keyword>
<dbReference type="Proteomes" id="UP000219565">
    <property type="component" value="Unassembled WGS sequence"/>
</dbReference>
<dbReference type="PROSITE" id="PS50043">
    <property type="entry name" value="HTH_LUXR_2"/>
    <property type="match status" value="1"/>
</dbReference>
<dbReference type="InterPro" id="IPR003018">
    <property type="entry name" value="GAF"/>
</dbReference>
<dbReference type="CDD" id="cd06170">
    <property type="entry name" value="LuxR_C_like"/>
    <property type="match status" value="1"/>
</dbReference>
<keyword evidence="1" id="KW-0805">Transcription regulation</keyword>
<reference evidence="5 6" key="1">
    <citation type="submission" date="2017-09" db="EMBL/GenBank/DDBJ databases">
        <authorList>
            <person name="Ehlers B."/>
            <person name="Leendertz F.H."/>
        </authorList>
    </citation>
    <scope>NUCLEOTIDE SEQUENCE [LARGE SCALE GENOMIC DNA]</scope>
    <source>
        <strain evidence="5 6">DSM 45537</strain>
    </source>
</reference>
<dbReference type="AlphaFoldDB" id="A0A285LWN9"/>
<evidence type="ECO:0000313" key="5">
    <source>
        <dbReference type="EMBL" id="SNY88567.1"/>
    </source>
</evidence>
<dbReference type="InterPro" id="IPR029016">
    <property type="entry name" value="GAF-like_dom_sf"/>
</dbReference>
<dbReference type="SUPFAM" id="SSF46894">
    <property type="entry name" value="C-terminal effector domain of the bipartite response regulators"/>
    <property type="match status" value="1"/>
</dbReference>
<keyword evidence="3" id="KW-0804">Transcription</keyword>
<dbReference type="InterPro" id="IPR036388">
    <property type="entry name" value="WH-like_DNA-bd_sf"/>
</dbReference>
<dbReference type="SMART" id="SM00421">
    <property type="entry name" value="HTH_LUXR"/>
    <property type="match status" value="1"/>
</dbReference>
<dbReference type="PANTHER" id="PTHR44688:SF16">
    <property type="entry name" value="DNA-BINDING TRANSCRIPTIONAL ACTIVATOR DEVR_DOSR"/>
    <property type="match status" value="1"/>
</dbReference>
<protein>
    <submittedName>
        <fullName evidence="5">GAF domain-containing protein</fullName>
    </submittedName>
</protein>
<dbReference type="PANTHER" id="PTHR44688">
    <property type="entry name" value="DNA-BINDING TRANSCRIPTIONAL ACTIVATOR DEVR_DOSR"/>
    <property type="match status" value="1"/>
</dbReference>
<dbReference type="GO" id="GO:0006355">
    <property type="term" value="P:regulation of DNA-templated transcription"/>
    <property type="evidence" value="ECO:0007669"/>
    <property type="project" value="InterPro"/>
</dbReference>
<evidence type="ECO:0000313" key="6">
    <source>
        <dbReference type="Proteomes" id="UP000219565"/>
    </source>
</evidence>
<dbReference type="SUPFAM" id="SSF55781">
    <property type="entry name" value="GAF domain-like"/>
    <property type="match status" value="1"/>
</dbReference>
<evidence type="ECO:0000256" key="2">
    <source>
        <dbReference type="ARBA" id="ARBA00023125"/>
    </source>
</evidence>
<organism evidence="5 6">
    <name type="scientific">Nocardia amikacinitolerans</name>
    <dbReference type="NCBI Taxonomy" id="756689"/>
    <lineage>
        <taxon>Bacteria</taxon>
        <taxon>Bacillati</taxon>
        <taxon>Actinomycetota</taxon>
        <taxon>Actinomycetes</taxon>
        <taxon>Mycobacteriales</taxon>
        <taxon>Nocardiaceae</taxon>
        <taxon>Nocardia</taxon>
    </lineage>
</organism>
<keyword evidence="2" id="KW-0238">DNA-binding</keyword>
<dbReference type="Gene3D" id="3.30.450.40">
    <property type="match status" value="1"/>
</dbReference>
<dbReference type="Pfam" id="PF00196">
    <property type="entry name" value="GerE"/>
    <property type="match status" value="1"/>
</dbReference>
<accession>A0A285LWN9</accession>
<dbReference type="GO" id="GO:0003677">
    <property type="term" value="F:DNA binding"/>
    <property type="evidence" value="ECO:0007669"/>
    <property type="project" value="UniProtKB-KW"/>
</dbReference>
<dbReference type="InterPro" id="IPR000792">
    <property type="entry name" value="Tscrpt_reg_LuxR_C"/>
</dbReference>
<dbReference type="EMBL" id="OBEG01000006">
    <property type="protein sequence ID" value="SNY88567.1"/>
    <property type="molecule type" value="Genomic_DNA"/>
</dbReference>
<dbReference type="InterPro" id="IPR016032">
    <property type="entry name" value="Sig_transdc_resp-reg_C-effctor"/>
</dbReference>
<gene>
    <name evidence="5" type="ORF">SAMN04244553_5546</name>
</gene>
<dbReference type="STRING" id="1379680.GCA_001612615_01786"/>
<feature type="domain" description="HTH luxR-type" evidence="4">
    <location>
        <begin position="229"/>
        <end position="294"/>
    </location>
</feature>
<name>A0A285LWN9_9NOCA</name>
<evidence type="ECO:0000259" key="4">
    <source>
        <dbReference type="PROSITE" id="PS50043"/>
    </source>
</evidence>
<proteinExistence type="predicted"/>
<evidence type="ECO:0000256" key="1">
    <source>
        <dbReference type="ARBA" id="ARBA00023015"/>
    </source>
</evidence>
<dbReference type="Pfam" id="PF01590">
    <property type="entry name" value="GAF"/>
    <property type="match status" value="1"/>
</dbReference>
<dbReference type="PRINTS" id="PR00038">
    <property type="entry name" value="HTHLUXR"/>
</dbReference>
<sequence length="297" mass="32410">MHHVRHYPRKGVSRLTTTSLLRPRDADALRAEIRWVAHRAGVPVVFGGEVHEDALLLTEFVGTMTNGLRGLTVLRSSGLGGRVMDMRRPASVADYRNAVSITHHYDAPVSGEGIRSVLAVPVVVDDRSRAVLYAATRGASPLGDRTADLMMQAGKRLATEFAIRDEVDRRLRLLEMTTPTPDTAPAVTEELRDIGAELRGLARAATDEQLRARLHGICDRLGRALTGEPAPDAPRLSRRELDVLAEIALGCTNQEAAQRLSLGAETVKSYLRNAMTKLDASTRHEAVVTARRLGLLP</sequence>
<dbReference type="Gene3D" id="1.10.10.10">
    <property type="entry name" value="Winged helix-like DNA-binding domain superfamily/Winged helix DNA-binding domain"/>
    <property type="match status" value="1"/>
</dbReference>
<evidence type="ECO:0000256" key="3">
    <source>
        <dbReference type="ARBA" id="ARBA00023163"/>
    </source>
</evidence>